<protein>
    <submittedName>
        <fullName evidence="1">Uncharacterized protein</fullName>
    </submittedName>
</protein>
<dbReference type="Proteomes" id="UP000437562">
    <property type="component" value="Unassembled WGS sequence"/>
</dbReference>
<gene>
    <name evidence="1" type="ORF">BACI71_70356</name>
</gene>
<organism evidence="1 2">
    <name type="scientific">Bacillus mycoides</name>
    <dbReference type="NCBI Taxonomy" id="1405"/>
    <lineage>
        <taxon>Bacteria</taxon>
        <taxon>Bacillati</taxon>
        <taxon>Bacillota</taxon>
        <taxon>Bacilli</taxon>
        <taxon>Bacillales</taxon>
        <taxon>Bacillaceae</taxon>
        <taxon>Bacillus</taxon>
        <taxon>Bacillus cereus group</taxon>
    </lineage>
</organism>
<evidence type="ECO:0000313" key="1">
    <source>
        <dbReference type="EMBL" id="VXC78161.1"/>
    </source>
</evidence>
<evidence type="ECO:0000313" key="2">
    <source>
        <dbReference type="Proteomes" id="UP000437562"/>
    </source>
</evidence>
<sequence>MFMKSNRQMQNKLLLLKLYESNNIGTIHENKAIDTTSTALFSILGYVLFHCL</sequence>
<name>A0A654BDE4_BACMY</name>
<reference evidence="1 2" key="1">
    <citation type="submission" date="2019-10" db="EMBL/GenBank/DDBJ databases">
        <authorList>
            <person name="Karimi E."/>
        </authorList>
    </citation>
    <scope>NUCLEOTIDE SEQUENCE [LARGE SCALE GENOMIC DNA]</scope>
    <source>
        <strain evidence="1">Bacillus sp. 71</strain>
    </source>
</reference>
<proteinExistence type="predicted"/>
<dbReference type="EMBL" id="CABWMC010000032">
    <property type="protein sequence ID" value="VXC78161.1"/>
    <property type="molecule type" value="Genomic_DNA"/>
</dbReference>
<accession>A0A654BDE4</accession>
<dbReference type="AlphaFoldDB" id="A0A654BDE4"/>